<protein>
    <submittedName>
        <fullName evidence="1">SRPBCC family protein</fullName>
    </submittedName>
</protein>
<dbReference type="CDD" id="cd07820">
    <property type="entry name" value="SRPBCC_3"/>
    <property type="match status" value="1"/>
</dbReference>
<dbReference type="Proteomes" id="UP000605013">
    <property type="component" value="Unassembled WGS sequence"/>
</dbReference>
<dbReference type="EMBL" id="JAEMEF010000009">
    <property type="protein sequence ID" value="MBL7560280.1"/>
    <property type="molecule type" value="Genomic_DNA"/>
</dbReference>
<gene>
    <name evidence="1" type="ORF">JAO71_10760</name>
</gene>
<proteinExistence type="predicted"/>
<evidence type="ECO:0000313" key="2">
    <source>
        <dbReference type="Proteomes" id="UP000605013"/>
    </source>
</evidence>
<accession>A0ABS1WME9</accession>
<comment type="caution">
    <text evidence="1">The sequence shown here is derived from an EMBL/GenBank/DDBJ whole genome shotgun (WGS) entry which is preliminary data.</text>
</comment>
<reference evidence="1 2" key="1">
    <citation type="submission" date="2020-12" db="EMBL/GenBank/DDBJ databases">
        <title>Olleya sediminilitoris sp. nov., isolated from a tidal flat.</title>
        <authorList>
            <person name="Park S."/>
            <person name="Yoon J.-H."/>
        </authorList>
    </citation>
    <scope>NUCLEOTIDE SEQUENCE [LARGE SCALE GENOMIC DNA]</scope>
    <source>
        <strain evidence="1 2">YSTF-M6</strain>
    </source>
</reference>
<evidence type="ECO:0000313" key="1">
    <source>
        <dbReference type="EMBL" id="MBL7560280.1"/>
    </source>
</evidence>
<organism evidence="1 2">
    <name type="scientific">Olleya sediminilitoris</name>
    <dbReference type="NCBI Taxonomy" id="2795739"/>
    <lineage>
        <taxon>Bacteria</taxon>
        <taxon>Pseudomonadati</taxon>
        <taxon>Bacteroidota</taxon>
        <taxon>Flavobacteriia</taxon>
        <taxon>Flavobacteriales</taxon>
        <taxon>Flavobacteriaceae</taxon>
    </lineage>
</organism>
<dbReference type="RefSeq" id="WP_116822684.1">
    <property type="nucleotide sequence ID" value="NZ_JAEMEF010000009.1"/>
</dbReference>
<dbReference type="Gene3D" id="3.30.530.20">
    <property type="match status" value="1"/>
</dbReference>
<keyword evidence="2" id="KW-1185">Reference proteome</keyword>
<dbReference type="SUPFAM" id="SSF55961">
    <property type="entry name" value="Bet v1-like"/>
    <property type="match status" value="1"/>
</dbReference>
<dbReference type="InterPro" id="IPR023393">
    <property type="entry name" value="START-like_dom_sf"/>
</dbReference>
<sequence length="152" mass="17410">MPLITLKTIIDADIKTCFDLSRNIDFHTESLKHSKEKAIAGKTSGLIELGETVTWEAFHFGVKQQLTSKITQFNSPNYFVDEMVSGVFKSFKHEHIFSVQNNKTIMVDKFYFKSPFGVLGKIANVLFLKKYMSNLLNTRNKSLKIKAEILEK</sequence>
<name>A0ABS1WME9_9FLAO</name>